<dbReference type="EMBL" id="GBRH01201310">
    <property type="protein sequence ID" value="JAD96585.1"/>
    <property type="molecule type" value="Transcribed_RNA"/>
</dbReference>
<evidence type="ECO:0000313" key="1">
    <source>
        <dbReference type="EMBL" id="JAD96585.1"/>
    </source>
</evidence>
<sequence length="36" mass="4024">MQVIVAVGIAKGGVKLLYLGTPCRWSCQRRRRGRPP</sequence>
<accession>A0A0A9EFG3</accession>
<organism evidence="1">
    <name type="scientific">Arundo donax</name>
    <name type="common">Giant reed</name>
    <name type="synonym">Donax arundinaceus</name>
    <dbReference type="NCBI Taxonomy" id="35708"/>
    <lineage>
        <taxon>Eukaryota</taxon>
        <taxon>Viridiplantae</taxon>
        <taxon>Streptophyta</taxon>
        <taxon>Embryophyta</taxon>
        <taxon>Tracheophyta</taxon>
        <taxon>Spermatophyta</taxon>
        <taxon>Magnoliopsida</taxon>
        <taxon>Liliopsida</taxon>
        <taxon>Poales</taxon>
        <taxon>Poaceae</taxon>
        <taxon>PACMAD clade</taxon>
        <taxon>Arundinoideae</taxon>
        <taxon>Arundineae</taxon>
        <taxon>Arundo</taxon>
    </lineage>
</organism>
<proteinExistence type="predicted"/>
<dbReference type="AlphaFoldDB" id="A0A0A9EFG3"/>
<name>A0A0A9EFG3_ARUDO</name>
<reference evidence="1" key="1">
    <citation type="submission" date="2014-09" db="EMBL/GenBank/DDBJ databases">
        <authorList>
            <person name="Magalhaes I.L.F."/>
            <person name="Oliveira U."/>
            <person name="Santos F.R."/>
            <person name="Vidigal T.H.D.A."/>
            <person name="Brescovit A.D."/>
            <person name="Santos A.J."/>
        </authorList>
    </citation>
    <scope>NUCLEOTIDE SEQUENCE</scope>
    <source>
        <tissue evidence="1">Shoot tissue taken approximately 20 cm above the soil surface</tissue>
    </source>
</reference>
<reference evidence="1" key="2">
    <citation type="journal article" date="2015" name="Data Brief">
        <title>Shoot transcriptome of the giant reed, Arundo donax.</title>
        <authorList>
            <person name="Barrero R.A."/>
            <person name="Guerrero F.D."/>
            <person name="Moolhuijzen P."/>
            <person name="Goolsby J.A."/>
            <person name="Tidwell J."/>
            <person name="Bellgard S.E."/>
            <person name="Bellgard M.I."/>
        </authorList>
    </citation>
    <scope>NUCLEOTIDE SEQUENCE</scope>
    <source>
        <tissue evidence="1">Shoot tissue taken approximately 20 cm above the soil surface</tissue>
    </source>
</reference>
<protein>
    <submittedName>
        <fullName evidence="1">Uncharacterized protein</fullName>
    </submittedName>
</protein>